<evidence type="ECO:0000313" key="3">
    <source>
        <dbReference type="Proteomes" id="UP000218238"/>
    </source>
</evidence>
<evidence type="ECO:0000313" key="2">
    <source>
        <dbReference type="EMBL" id="PAX52535.1"/>
    </source>
</evidence>
<dbReference type="InterPro" id="IPR011055">
    <property type="entry name" value="Dup_hybrid_motif"/>
</dbReference>
<dbReference type="AlphaFoldDB" id="A0A2A2TFW9"/>
<protein>
    <submittedName>
        <fullName evidence="2">Peptidase</fullName>
    </submittedName>
</protein>
<dbReference type="PANTHER" id="PTHR21666">
    <property type="entry name" value="PEPTIDASE-RELATED"/>
    <property type="match status" value="1"/>
</dbReference>
<organism evidence="2 3">
    <name type="scientific">Brunnivagina elsteri CCALA 953</name>
    <dbReference type="NCBI Taxonomy" id="987040"/>
    <lineage>
        <taxon>Bacteria</taxon>
        <taxon>Bacillati</taxon>
        <taxon>Cyanobacteriota</taxon>
        <taxon>Cyanophyceae</taxon>
        <taxon>Nostocales</taxon>
        <taxon>Calotrichaceae</taxon>
        <taxon>Brunnivagina</taxon>
    </lineage>
</organism>
<comment type="caution">
    <text evidence="2">The sequence shown here is derived from an EMBL/GenBank/DDBJ whole genome shotgun (WGS) entry which is preliminary data.</text>
</comment>
<reference evidence="2 3" key="1">
    <citation type="submission" date="2017-08" db="EMBL/GenBank/DDBJ databases">
        <title>Draft genome sequence of filamentous cyanobacterium Calothrix elsteri CCALA 953.</title>
        <authorList>
            <person name="Gagunashvili A.N."/>
            <person name="Elster J."/>
            <person name="Andresson O.S."/>
        </authorList>
    </citation>
    <scope>NUCLEOTIDE SEQUENCE [LARGE SCALE GENOMIC DNA]</scope>
    <source>
        <strain evidence="2 3">CCALA 953</strain>
    </source>
</reference>
<dbReference type="RefSeq" id="WP_095723156.1">
    <property type="nucleotide sequence ID" value="NZ_NTFS01000228.1"/>
</dbReference>
<gene>
    <name evidence="2" type="ORF">CK510_18800</name>
</gene>
<name>A0A2A2TFW9_9CYAN</name>
<keyword evidence="3" id="KW-1185">Reference proteome</keyword>
<dbReference type="Proteomes" id="UP000218238">
    <property type="component" value="Unassembled WGS sequence"/>
</dbReference>
<dbReference type="InterPro" id="IPR050570">
    <property type="entry name" value="Cell_wall_metabolism_enzyme"/>
</dbReference>
<dbReference type="CDD" id="cd12797">
    <property type="entry name" value="M23_peptidase"/>
    <property type="match status" value="1"/>
</dbReference>
<dbReference type="Pfam" id="PF01551">
    <property type="entry name" value="Peptidase_M23"/>
    <property type="match status" value="1"/>
</dbReference>
<dbReference type="PANTHER" id="PTHR21666:SF290">
    <property type="entry name" value="PEPTIDASE M23 DOMAIN PROTEIN"/>
    <property type="match status" value="1"/>
</dbReference>
<dbReference type="EMBL" id="NTFS01000228">
    <property type="protein sequence ID" value="PAX52535.1"/>
    <property type="molecule type" value="Genomic_DNA"/>
</dbReference>
<dbReference type="GO" id="GO:0004222">
    <property type="term" value="F:metalloendopeptidase activity"/>
    <property type="evidence" value="ECO:0007669"/>
    <property type="project" value="TreeGrafter"/>
</dbReference>
<dbReference type="InterPro" id="IPR016047">
    <property type="entry name" value="M23ase_b-sheet_dom"/>
</dbReference>
<sequence length="317" mass="33994">MITIDRNSYLESTKSNCLSAAINRFNKAFNNHIQVASITIGMAALPIALAFPANALQVQMNPQTPRLGDTISVVVSLDNPASGSNVTVSVGKDNYTAYEVAPNRYRAFIPTIPLEKPGGRTVIITGGGETKKIPIQVKTRTFKIQRINLPPGKAGVSATKLELQRATEFRAVRTPEKFWNGAFIKPSNARMSTPFGVRRYYNGVFANNYYHRGLDFAGVSGSAVIAPAAGRVVLVGTVKEGFKVHGNVIGVDHGQGVGSIFMHLKDILVKEGDVVKPGQKIGTVGATGASTGPHLHWGLYVNGKSIDPMPWLNGVVE</sequence>
<accession>A0A2A2TFW9</accession>
<dbReference type="Gene3D" id="2.70.70.10">
    <property type="entry name" value="Glucose Permease (Domain IIA)"/>
    <property type="match status" value="1"/>
</dbReference>
<dbReference type="SUPFAM" id="SSF51261">
    <property type="entry name" value="Duplicated hybrid motif"/>
    <property type="match status" value="1"/>
</dbReference>
<proteinExistence type="predicted"/>
<feature type="domain" description="M23ase beta-sheet core" evidence="1">
    <location>
        <begin position="210"/>
        <end position="308"/>
    </location>
</feature>
<dbReference type="OrthoDB" id="9805799at2"/>
<evidence type="ECO:0000259" key="1">
    <source>
        <dbReference type="Pfam" id="PF01551"/>
    </source>
</evidence>